<name>D2QMU0_SPILD</name>
<dbReference type="EMBL" id="CP001769">
    <property type="protein sequence ID" value="ADB40503.1"/>
    <property type="molecule type" value="Genomic_DNA"/>
</dbReference>
<sequence>MNYKAITTLKKADTEGRIPHHTLDQYVRNELAQQLIKALKPALAIDRPTPETASASLANPLMVDFTTELFILKPNQWQQVKNALNESVDTFPPNQQRLVQQLINEIETTHADLPPST</sequence>
<gene>
    <name evidence="1" type="ordered locus">Slin_4523</name>
</gene>
<protein>
    <submittedName>
        <fullName evidence="1">Uncharacterized protein</fullName>
    </submittedName>
</protein>
<proteinExistence type="predicted"/>
<dbReference type="KEGG" id="sli:Slin_4523"/>
<accession>D2QMU0</accession>
<dbReference type="HOGENOM" id="CLU_2119585_0_0_10"/>
<evidence type="ECO:0000313" key="2">
    <source>
        <dbReference type="Proteomes" id="UP000002028"/>
    </source>
</evidence>
<dbReference type="RefSeq" id="WP_012929007.1">
    <property type="nucleotide sequence ID" value="NC_013730.1"/>
</dbReference>
<reference evidence="1 2" key="1">
    <citation type="journal article" date="2010" name="Stand. Genomic Sci.">
        <title>Complete genome sequence of Spirosoma linguale type strain (1).</title>
        <authorList>
            <person name="Lail K."/>
            <person name="Sikorski J."/>
            <person name="Saunders E."/>
            <person name="Lapidus A."/>
            <person name="Glavina Del Rio T."/>
            <person name="Copeland A."/>
            <person name="Tice H."/>
            <person name="Cheng J.-F."/>
            <person name="Lucas S."/>
            <person name="Nolan M."/>
            <person name="Bruce D."/>
            <person name="Goodwin L."/>
            <person name="Pitluck S."/>
            <person name="Ivanova N."/>
            <person name="Mavromatis K."/>
            <person name="Ovchinnikova G."/>
            <person name="Pati A."/>
            <person name="Chen A."/>
            <person name="Palaniappan K."/>
            <person name="Land M."/>
            <person name="Hauser L."/>
            <person name="Chang Y.-J."/>
            <person name="Jeffries C.D."/>
            <person name="Chain P."/>
            <person name="Brettin T."/>
            <person name="Detter J.C."/>
            <person name="Schuetze A."/>
            <person name="Rohde M."/>
            <person name="Tindall B.J."/>
            <person name="Goeker M."/>
            <person name="Bristow J."/>
            <person name="Eisen J.A."/>
            <person name="Markowitz V."/>
            <person name="Hugenholtz P."/>
            <person name="Kyrpides N.C."/>
            <person name="Klenk H.-P."/>
            <person name="Chen F."/>
        </authorList>
    </citation>
    <scope>NUCLEOTIDE SEQUENCE [LARGE SCALE GENOMIC DNA]</scope>
    <source>
        <strain evidence="2">ATCC 33905 / DSM 74 / LMG 10896 / Claus 1</strain>
    </source>
</reference>
<organism evidence="1 2">
    <name type="scientific">Spirosoma linguale (strain ATCC 33905 / DSM 74 / LMG 10896 / Claus 1)</name>
    <dbReference type="NCBI Taxonomy" id="504472"/>
    <lineage>
        <taxon>Bacteria</taxon>
        <taxon>Pseudomonadati</taxon>
        <taxon>Bacteroidota</taxon>
        <taxon>Cytophagia</taxon>
        <taxon>Cytophagales</taxon>
        <taxon>Cytophagaceae</taxon>
        <taxon>Spirosoma</taxon>
    </lineage>
</organism>
<dbReference type="AlphaFoldDB" id="D2QMU0"/>
<keyword evidence="2" id="KW-1185">Reference proteome</keyword>
<dbReference type="Proteomes" id="UP000002028">
    <property type="component" value="Chromosome"/>
</dbReference>
<evidence type="ECO:0000313" key="1">
    <source>
        <dbReference type="EMBL" id="ADB40503.1"/>
    </source>
</evidence>